<gene>
    <name evidence="2" type="ORF">NAEGRDRAFT_58321</name>
</gene>
<accession>D2VIL0</accession>
<evidence type="ECO:0000256" key="1">
    <source>
        <dbReference type="SAM" id="MobiDB-lite"/>
    </source>
</evidence>
<feature type="compositionally biased region" description="Acidic residues" evidence="1">
    <location>
        <begin position="28"/>
        <end position="40"/>
    </location>
</feature>
<proteinExistence type="predicted"/>
<feature type="region of interest" description="Disordered" evidence="1">
    <location>
        <begin position="1"/>
        <end position="53"/>
    </location>
</feature>
<dbReference type="InParanoid" id="D2VIL0"/>
<dbReference type="KEGG" id="ngr:NAEGRDRAFT_58321"/>
<feature type="compositionally biased region" description="Basic and acidic residues" evidence="1">
    <location>
        <begin position="41"/>
        <end position="52"/>
    </location>
</feature>
<reference evidence="2 3" key="1">
    <citation type="journal article" date="2010" name="Cell">
        <title>The genome of Naegleria gruberi illuminates early eukaryotic versatility.</title>
        <authorList>
            <person name="Fritz-Laylin L.K."/>
            <person name="Prochnik S.E."/>
            <person name="Ginger M.L."/>
            <person name="Dacks J.B."/>
            <person name="Carpenter M.L."/>
            <person name="Field M.C."/>
            <person name="Kuo A."/>
            <person name="Paredez A."/>
            <person name="Chapman J."/>
            <person name="Pham J."/>
            <person name="Shu S."/>
            <person name="Neupane R."/>
            <person name="Cipriano M."/>
            <person name="Mancuso J."/>
            <person name="Tu H."/>
            <person name="Salamov A."/>
            <person name="Lindquist E."/>
            <person name="Shapiro H."/>
            <person name="Lucas S."/>
            <person name="Grigoriev I.V."/>
            <person name="Cande W.Z."/>
            <person name="Fulton C."/>
            <person name="Rokhsar D.S."/>
            <person name="Dawson S.C."/>
        </authorList>
    </citation>
    <scope>NUCLEOTIDE SEQUENCE [LARGE SCALE GENOMIC DNA]</scope>
    <source>
        <strain evidence="2 3">NEG-M</strain>
    </source>
</reference>
<dbReference type="GeneID" id="8852163"/>
<evidence type="ECO:0000313" key="2">
    <source>
        <dbReference type="EMBL" id="EFC43288.1"/>
    </source>
</evidence>
<sequence length="579" mass="67058">MSNKQVRKKRSASSSKRKRVTLPHQPSTEEEQPTIEEDIELDHTPKKVKSDVALEPEIETPTETEEPIVAKVTSDDSDDDLLNDTSFAQFCDPSIVKKVGFNENCLIDYEYERKLIEQQKKDMDETLRVKRINDELNRLIQEEINNSNTRIDLNSLTNDQKKDHLKKLMEGTGNEIEISILEHVNNEGSYDQYYKDLRIQLFCEEMSRFNVFKIAGYVSVKSINADNFISEFVQFLQPKYEYCAERYDLFCNTIEYSVQEIGSNDILDDLGLACLQPTKEMNQPFVSVEEAVIVLGLLDKKKCIRLQRLIRKTVDSYVNGREIDISEHDLACLAIHFLISQYFNFGNYISKPDTTLNPYSIYSSLSKTKLINTTELTFILKSLEGDYATLITNLFNLFGFSQGEEDSTLQGETTIDSLNSVIQKYFPPTFSKFLISRPFYNTSKTIITFYKKFFACMLINVTGITEISHEEIFSTDYEFNNTTNRKLVTSVIPILERLLEQCKERKEFEFPLLHLIKNVLSIFDICADLGRDSSFVRDELLKLSTSLRPHFQYSDFTFLKLQFPYLDASFMQNLTDEDS</sequence>
<keyword evidence="3" id="KW-1185">Reference proteome</keyword>
<dbReference type="RefSeq" id="XP_002676032.1">
    <property type="nucleotide sequence ID" value="XM_002675986.1"/>
</dbReference>
<dbReference type="AlphaFoldDB" id="D2VIL0"/>
<protein>
    <submittedName>
        <fullName evidence="2">Uncharacterized protein</fullName>
    </submittedName>
</protein>
<name>D2VIL0_NAEGR</name>
<evidence type="ECO:0000313" key="3">
    <source>
        <dbReference type="Proteomes" id="UP000006671"/>
    </source>
</evidence>
<dbReference type="Proteomes" id="UP000006671">
    <property type="component" value="Unassembled WGS sequence"/>
</dbReference>
<dbReference type="VEuPathDB" id="AmoebaDB:NAEGRDRAFT_58321"/>
<feature type="compositionally biased region" description="Basic residues" evidence="1">
    <location>
        <begin position="1"/>
        <end position="21"/>
    </location>
</feature>
<dbReference type="EMBL" id="GG738874">
    <property type="protein sequence ID" value="EFC43288.1"/>
    <property type="molecule type" value="Genomic_DNA"/>
</dbReference>
<organism evidence="3">
    <name type="scientific">Naegleria gruberi</name>
    <name type="common">Amoeba</name>
    <dbReference type="NCBI Taxonomy" id="5762"/>
    <lineage>
        <taxon>Eukaryota</taxon>
        <taxon>Discoba</taxon>
        <taxon>Heterolobosea</taxon>
        <taxon>Tetramitia</taxon>
        <taxon>Eutetramitia</taxon>
        <taxon>Vahlkampfiidae</taxon>
        <taxon>Naegleria</taxon>
    </lineage>
</organism>